<evidence type="ECO:0000313" key="2">
    <source>
        <dbReference type="EMBL" id="KAK7859091.1"/>
    </source>
</evidence>
<reference evidence="2 3" key="1">
    <citation type="journal article" date="2018" name="Sci. Data">
        <title>The draft genome sequence of cork oak.</title>
        <authorList>
            <person name="Ramos A.M."/>
            <person name="Usie A."/>
            <person name="Barbosa P."/>
            <person name="Barros P.M."/>
            <person name="Capote T."/>
            <person name="Chaves I."/>
            <person name="Simoes F."/>
            <person name="Abreu I."/>
            <person name="Carrasquinho I."/>
            <person name="Faro C."/>
            <person name="Guimaraes J.B."/>
            <person name="Mendonca D."/>
            <person name="Nobrega F."/>
            <person name="Rodrigues L."/>
            <person name="Saibo N.J.M."/>
            <person name="Varela M.C."/>
            <person name="Egas C."/>
            <person name="Matos J."/>
            <person name="Miguel C.M."/>
            <person name="Oliveira M.M."/>
            <person name="Ricardo C.P."/>
            <person name="Goncalves S."/>
        </authorList>
    </citation>
    <scope>NUCLEOTIDE SEQUENCE [LARGE SCALE GENOMIC DNA]</scope>
    <source>
        <strain evidence="3">cv. HL8</strain>
    </source>
</reference>
<gene>
    <name evidence="2" type="ORF">CFP56_008687</name>
</gene>
<dbReference type="Proteomes" id="UP000237347">
    <property type="component" value="Unassembled WGS sequence"/>
</dbReference>
<organism evidence="2 3">
    <name type="scientific">Quercus suber</name>
    <name type="common">Cork oak</name>
    <dbReference type="NCBI Taxonomy" id="58331"/>
    <lineage>
        <taxon>Eukaryota</taxon>
        <taxon>Viridiplantae</taxon>
        <taxon>Streptophyta</taxon>
        <taxon>Embryophyta</taxon>
        <taxon>Tracheophyta</taxon>
        <taxon>Spermatophyta</taxon>
        <taxon>Magnoliopsida</taxon>
        <taxon>eudicotyledons</taxon>
        <taxon>Gunneridae</taxon>
        <taxon>Pentapetalae</taxon>
        <taxon>rosids</taxon>
        <taxon>fabids</taxon>
        <taxon>Fagales</taxon>
        <taxon>Fagaceae</taxon>
        <taxon>Quercus</taxon>
    </lineage>
</organism>
<keyword evidence="3" id="KW-1185">Reference proteome</keyword>
<proteinExistence type="predicted"/>
<feature type="compositionally biased region" description="Basic and acidic residues" evidence="1">
    <location>
        <begin position="62"/>
        <end position="81"/>
    </location>
</feature>
<evidence type="ECO:0000313" key="3">
    <source>
        <dbReference type="Proteomes" id="UP000237347"/>
    </source>
</evidence>
<dbReference type="EMBL" id="PKMF04000015">
    <property type="protein sequence ID" value="KAK7859091.1"/>
    <property type="molecule type" value="Genomic_DNA"/>
</dbReference>
<dbReference type="AlphaFoldDB" id="A0AAW0M772"/>
<accession>A0AAW0M772</accession>
<comment type="caution">
    <text evidence="2">The sequence shown here is derived from an EMBL/GenBank/DDBJ whole genome shotgun (WGS) entry which is preliminary data.</text>
</comment>
<protein>
    <submittedName>
        <fullName evidence="2">Uncharacterized protein</fullName>
    </submittedName>
</protein>
<evidence type="ECO:0000256" key="1">
    <source>
        <dbReference type="SAM" id="MobiDB-lite"/>
    </source>
</evidence>
<feature type="region of interest" description="Disordered" evidence="1">
    <location>
        <begin position="62"/>
        <end position="94"/>
    </location>
</feature>
<name>A0AAW0M772_QUESU</name>
<sequence>MGSLDVDRRHVAVEHGGEVEWVRSRRCWGATSEPDMKHGGERETASFDPFLGNITFARPHLVKERNKKEPQHAQHATDHTPSKRSSGTTKNAVVFGDSDLQVTKPSSDLSEAKNAVVFLQSFELRQKNKTFCVFRSGFDSISHPVA</sequence>